<dbReference type="Proteomes" id="UP000217944">
    <property type="component" value="Unassembled WGS sequence"/>
</dbReference>
<dbReference type="RefSeq" id="WP_096258134.1">
    <property type="nucleotide sequence ID" value="NZ_BDME01000001.1"/>
</dbReference>
<dbReference type="EMBL" id="BDME01000001">
    <property type="protein sequence ID" value="GAX86975.1"/>
    <property type="molecule type" value="Genomic_DNA"/>
</dbReference>
<protein>
    <submittedName>
        <fullName evidence="2">Uncharacterized protein</fullName>
    </submittedName>
</protein>
<accession>A0A292YC77</accession>
<evidence type="ECO:0000313" key="3">
    <source>
        <dbReference type="Proteomes" id="UP000217944"/>
    </source>
</evidence>
<evidence type="ECO:0000313" key="2">
    <source>
        <dbReference type="EMBL" id="GAX86975.1"/>
    </source>
</evidence>
<sequence length="287" mass="34282">MFIKKFIKQQFISCYYDENYKLLYEIYKNNNLLEENRFEFEEKKGLIKKIKELSEEIPQTYTSTIIQTINQGVVPSCQKTDFAKYGIETENIKYICVNNKYAFYTSLYDLMEAKKINIDFIYSIFALMDYKATKKINTLYILITKEKFYILIYHKNIPIFSDIYEKAEELLENDENELENLDNENIIENIEDDIIDDIDNIDESEIDFEDNKITTGIEMDVINFIKSSLEEYYENFADDFIENIIIFDNDFLNEDITKIIYDTLLIESKKENLDILKTINEISRKNV</sequence>
<evidence type="ECO:0000256" key="1">
    <source>
        <dbReference type="SAM" id="Coils"/>
    </source>
</evidence>
<keyword evidence="3" id="KW-1185">Reference proteome</keyword>
<keyword evidence="1" id="KW-0175">Coiled coil</keyword>
<comment type="caution">
    <text evidence="2">The sequence shown here is derived from an EMBL/GenBank/DDBJ whole genome shotgun (WGS) entry which is preliminary data.</text>
</comment>
<reference evidence="2 3" key="1">
    <citation type="journal article" date="2017" name="Syst. Appl. Microbiol.">
        <title>Lebetimonas natsushimae sp. nov., a novel strictly anaerobic, moderately thermophilic chemoautotroph isolated from a deep-sea hydrothermal vent polychaete nest in the Mid-Okinawa Trough.</title>
        <authorList>
            <person name="Nagata R."/>
            <person name="Takaki Y."/>
            <person name="Tame A."/>
            <person name="Nunoura T."/>
            <person name="Muto H."/>
            <person name="Mino S."/>
            <person name="Sawayama S."/>
            <person name="Takai K."/>
            <person name="Nakagawa S."/>
        </authorList>
    </citation>
    <scope>NUCLEOTIDE SEQUENCE [LARGE SCALE GENOMIC DNA]</scope>
    <source>
        <strain evidence="2 3">HS1857</strain>
    </source>
</reference>
<organism evidence="2 3">
    <name type="scientific">Lebetimonas natsushimae</name>
    <dbReference type="NCBI Taxonomy" id="1936991"/>
    <lineage>
        <taxon>Bacteria</taxon>
        <taxon>Pseudomonadati</taxon>
        <taxon>Campylobacterota</taxon>
        <taxon>Epsilonproteobacteria</taxon>
        <taxon>Nautiliales</taxon>
        <taxon>Nautiliaceae</taxon>
        <taxon>Lebetimonas</taxon>
    </lineage>
</organism>
<feature type="coiled-coil region" evidence="1">
    <location>
        <begin position="164"/>
        <end position="191"/>
    </location>
</feature>
<name>A0A292YC77_9BACT</name>
<proteinExistence type="predicted"/>
<dbReference type="OrthoDB" id="5372684at2"/>
<dbReference type="AlphaFoldDB" id="A0A292YC77"/>
<gene>
    <name evidence="2" type="ORF">LNAT_P0270</name>
</gene>